<evidence type="ECO:0000256" key="2">
    <source>
        <dbReference type="ARBA" id="ARBA00022448"/>
    </source>
</evidence>
<organism evidence="9 10">
    <name type="scientific">Candidatus Segetimicrobium genomatis</name>
    <dbReference type="NCBI Taxonomy" id="2569760"/>
    <lineage>
        <taxon>Bacteria</taxon>
        <taxon>Bacillati</taxon>
        <taxon>Candidatus Sysuimicrobiota</taxon>
        <taxon>Candidatus Sysuimicrobiia</taxon>
        <taxon>Candidatus Sysuimicrobiales</taxon>
        <taxon>Candidatus Segetimicrobiaceae</taxon>
        <taxon>Candidatus Segetimicrobium</taxon>
    </lineage>
</organism>
<reference evidence="9 10" key="1">
    <citation type="journal article" date="2019" name="Nat. Microbiol.">
        <title>Mediterranean grassland soil C-N compound turnover is dependent on rainfall and depth, and is mediated by genomically divergent microorganisms.</title>
        <authorList>
            <person name="Diamond S."/>
            <person name="Andeer P.F."/>
            <person name="Li Z."/>
            <person name="Crits-Christoph A."/>
            <person name="Burstein D."/>
            <person name="Anantharaman K."/>
            <person name="Lane K.R."/>
            <person name="Thomas B.C."/>
            <person name="Pan C."/>
            <person name="Northen T.R."/>
            <person name="Banfield J.F."/>
        </authorList>
    </citation>
    <scope>NUCLEOTIDE SEQUENCE [LARGE SCALE GENOMIC DNA]</scope>
    <source>
        <strain evidence="9">NP_4</strain>
    </source>
</reference>
<feature type="domain" description="ABC transporter" evidence="8">
    <location>
        <begin position="4"/>
        <end position="229"/>
    </location>
</feature>
<dbReference type="InterPro" id="IPR050763">
    <property type="entry name" value="ABC_transporter_ATP-binding"/>
</dbReference>
<keyword evidence="2" id="KW-0813">Transport</keyword>
<dbReference type="PROSITE" id="PS00211">
    <property type="entry name" value="ABC_TRANSPORTER_1"/>
    <property type="match status" value="1"/>
</dbReference>
<name>A0A537L3W9_9BACT</name>
<dbReference type="PANTHER" id="PTHR42711:SF16">
    <property type="entry name" value="ABC TRANSPORTER ATP-BINDING PROTEIN"/>
    <property type="match status" value="1"/>
</dbReference>
<dbReference type="SMART" id="SM00382">
    <property type="entry name" value="AAA"/>
    <property type="match status" value="1"/>
</dbReference>
<sequence>MPIVEVVDLFKRYGDVPAVDHIGFVVESGEVFGILGPNGAGKTTTLEIIEGLRRPDGGRAVVDGVDVQQHPREVRSRIGMQLQQAGFFERLTVDETLQLFAAFHRRALPGSDVIHRLQLDEKRRARVDTLSGGQLQRLSVAVALINDPRIVFLDEPTTGLDPQARRALWEVIGSFRREGRTVILTTHYMEEAQHLCDRVAIMDHGRIVAQDTPRGLIRTHAPGTTVTVLVDGGQVRFDALPGVQTVQQANGEVILLTSDPLGTVHALMELNRSGEAIFHQLRVEEATLEDVFLQLTGRRLRE</sequence>
<evidence type="ECO:0000256" key="3">
    <source>
        <dbReference type="ARBA" id="ARBA00022475"/>
    </source>
</evidence>
<keyword evidence="7" id="KW-0472">Membrane</keyword>
<dbReference type="Gene3D" id="3.40.50.300">
    <property type="entry name" value="P-loop containing nucleotide triphosphate hydrolases"/>
    <property type="match status" value="1"/>
</dbReference>
<evidence type="ECO:0000256" key="6">
    <source>
        <dbReference type="ARBA" id="ARBA00022967"/>
    </source>
</evidence>
<dbReference type="InterPro" id="IPR003593">
    <property type="entry name" value="AAA+_ATPase"/>
</dbReference>
<keyword evidence="6" id="KW-1278">Translocase</keyword>
<dbReference type="EMBL" id="VBAL01000074">
    <property type="protein sequence ID" value="TMJ02683.1"/>
    <property type="molecule type" value="Genomic_DNA"/>
</dbReference>
<keyword evidence="3" id="KW-1003">Cell membrane</keyword>
<dbReference type="FunFam" id="3.40.50.300:FF:000589">
    <property type="entry name" value="ABC transporter, ATP-binding subunit"/>
    <property type="match status" value="1"/>
</dbReference>
<dbReference type="InterPro" id="IPR027417">
    <property type="entry name" value="P-loop_NTPase"/>
</dbReference>
<comment type="caution">
    <text evidence="9">The sequence shown here is derived from an EMBL/GenBank/DDBJ whole genome shotgun (WGS) entry which is preliminary data.</text>
</comment>
<dbReference type="GO" id="GO:0005886">
    <property type="term" value="C:plasma membrane"/>
    <property type="evidence" value="ECO:0007669"/>
    <property type="project" value="UniProtKB-SubCell"/>
</dbReference>
<dbReference type="AlphaFoldDB" id="A0A537L3W9"/>
<dbReference type="GO" id="GO:0005524">
    <property type="term" value="F:ATP binding"/>
    <property type="evidence" value="ECO:0007669"/>
    <property type="project" value="UniProtKB-KW"/>
</dbReference>
<comment type="subcellular location">
    <subcellularLocation>
        <location evidence="1">Cell membrane</location>
    </subcellularLocation>
</comment>
<protein>
    <submittedName>
        <fullName evidence="9">ABC transporter ATP-binding protein</fullName>
    </submittedName>
</protein>
<dbReference type="CDD" id="cd03230">
    <property type="entry name" value="ABC_DR_subfamily_A"/>
    <property type="match status" value="1"/>
</dbReference>
<gene>
    <name evidence="9" type="ORF">E6H01_06385</name>
</gene>
<evidence type="ECO:0000313" key="9">
    <source>
        <dbReference type="EMBL" id="TMJ02683.1"/>
    </source>
</evidence>
<dbReference type="PROSITE" id="PS50893">
    <property type="entry name" value="ABC_TRANSPORTER_2"/>
    <property type="match status" value="1"/>
</dbReference>
<dbReference type="InterPro" id="IPR003439">
    <property type="entry name" value="ABC_transporter-like_ATP-bd"/>
</dbReference>
<evidence type="ECO:0000256" key="7">
    <source>
        <dbReference type="ARBA" id="ARBA00023136"/>
    </source>
</evidence>
<dbReference type="GO" id="GO:0016887">
    <property type="term" value="F:ATP hydrolysis activity"/>
    <property type="evidence" value="ECO:0007669"/>
    <property type="project" value="InterPro"/>
</dbReference>
<evidence type="ECO:0000259" key="8">
    <source>
        <dbReference type="PROSITE" id="PS50893"/>
    </source>
</evidence>
<evidence type="ECO:0000256" key="1">
    <source>
        <dbReference type="ARBA" id="ARBA00004236"/>
    </source>
</evidence>
<dbReference type="PANTHER" id="PTHR42711">
    <property type="entry name" value="ABC TRANSPORTER ATP-BINDING PROTEIN"/>
    <property type="match status" value="1"/>
</dbReference>
<dbReference type="InterPro" id="IPR017871">
    <property type="entry name" value="ABC_transporter-like_CS"/>
</dbReference>
<evidence type="ECO:0000256" key="4">
    <source>
        <dbReference type="ARBA" id="ARBA00022741"/>
    </source>
</evidence>
<keyword evidence="5 9" id="KW-0067">ATP-binding</keyword>
<proteinExistence type="predicted"/>
<evidence type="ECO:0000313" key="10">
    <source>
        <dbReference type="Proteomes" id="UP000319353"/>
    </source>
</evidence>
<dbReference type="Proteomes" id="UP000319353">
    <property type="component" value="Unassembled WGS sequence"/>
</dbReference>
<dbReference type="SUPFAM" id="SSF52540">
    <property type="entry name" value="P-loop containing nucleoside triphosphate hydrolases"/>
    <property type="match status" value="1"/>
</dbReference>
<evidence type="ECO:0000256" key="5">
    <source>
        <dbReference type="ARBA" id="ARBA00022840"/>
    </source>
</evidence>
<accession>A0A537L3W9</accession>
<dbReference type="Pfam" id="PF00005">
    <property type="entry name" value="ABC_tran"/>
    <property type="match status" value="1"/>
</dbReference>
<keyword evidence="4" id="KW-0547">Nucleotide-binding</keyword>